<organism evidence="1 2">
    <name type="scientific">Anopheles albimanus</name>
    <name type="common">New world malaria mosquito</name>
    <dbReference type="NCBI Taxonomy" id="7167"/>
    <lineage>
        <taxon>Eukaryota</taxon>
        <taxon>Metazoa</taxon>
        <taxon>Ecdysozoa</taxon>
        <taxon>Arthropoda</taxon>
        <taxon>Hexapoda</taxon>
        <taxon>Insecta</taxon>
        <taxon>Pterygota</taxon>
        <taxon>Neoptera</taxon>
        <taxon>Endopterygota</taxon>
        <taxon>Diptera</taxon>
        <taxon>Nematocera</taxon>
        <taxon>Culicoidea</taxon>
        <taxon>Culicidae</taxon>
        <taxon>Anophelinae</taxon>
        <taxon>Anopheles</taxon>
    </lineage>
</organism>
<reference evidence="1" key="2">
    <citation type="submission" date="2022-08" db="UniProtKB">
        <authorList>
            <consortium name="EnsemblMetazoa"/>
        </authorList>
    </citation>
    <scope>IDENTIFICATION</scope>
    <source>
        <strain evidence="1">STECLA/ALBI9_A</strain>
    </source>
</reference>
<evidence type="ECO:0000313" key="1">
    <source>
        <dbReference type="EnsemblMetazoa" id="AALB014483-PA"/>
    </source>
</evidence>
<protein>
    <submittedName>
        <fullName evidence="1">Uncharacterized protein</fullName>
    </submittedName>
</protein>
<dbReference type="EnsemblMetazoa" id="AALB014483-RA">
    <property type="protein sequence ID" value="AALB014483-PA"/>
    <property type="gene ID" value="AALB014483"/>
</dbReference>
<dbReference type="Proteomes" id="UP000069272">
    <property type="component" value="Chromosome 3L"/>
</dbReference>
<dbReference type="AlphaFoldDB" id="A0A182FXX1"/>
<name>A0A182FXX1_ANOAL</name>
<proteinExistence type="predicted"/>
<keyword evidence="2" id="KW-1185">Reference proteome</keyword>
<sequence>MTIMRHESETVCLAQNPSCCKKQKKQTGGTISEQISIEMGTRSRDPSQRSVLLKRGADRWQTLNGARTTRIMNKTAEALSNRSSPPGNS</sequence>
<evidence type="ECO:0000313" key="2">
    <source>
        <dbReference type="Proteomes" id="UP000069272"/>
    </source>
</evidence>
<accession>A0A182FXX1</accession>
<reference evidence="1 2" key="1">
    <citation type="journal article" date="2017" name="G3 (Bethesda)">
        <title>The Physical Genome Mapping of Anopheles albimanus Corrected Scaffold Misassemblies and Identified Interarm Rearrangements in Genus Anopheles.</title>
        <authorList>
            <person name="Artemov G.N."/>
            <person name="Peery A.N."/>
            <person name="Jiang X."/>
            <person name="Tu Z."/>
            <person name="Stegniy V.N."/>
            <person name="Sharakhova M.V."/>
            <person name="Sharakhov I.V."/>
        </authorList>
    </citation>
    <scope>NUCLEOTIDE SEQUENCE [LARGE SCALE GENOMIC DNA]</scope>
    <source>
        <strain evidence="1 2">ALBI9_A</strain>
    </source>
</reference>
<dbReference type="VEuPathDB" id="VectorBase:AALB014483"/>